<dbReference type="SUPFAM" id="SSF50475">
    <property type="entry name" value="FMN-binding split barrel"/>
    <property type="match status" value="1"/>
</dbReference>
<gene>
    <name evidence="2" type="ORF">BLA27_17575</name>
</gene>
<reference evidence="2 3" key="1">
    <citation type="submission" date="2016-10" db="EMBL/GenBank/DDBJ databases">
        <title>The Draft Genome Sequence of the Potato Rhizosphere Bacteria Ochrobactrum sp. IPA7.2.</title>
        <authorList>
            <person name="Gogoleva N.E."/>
            <person name="Khlopko Y.A."/>
            <person name="Burygin G.L."/>
            <person name="Plotnikov A.O."/>
        </authorList>
    </citation>
    <scope>NUCLEOTIDE SEQUENCE [LARGE SCALE GENOMIC DNA]</scope>
    <source>
        <strain evidence="2 3">IPA7.2</strain>
    </source>
</reference>
<dbReference type="RefSeq" id="WP_071632843.1">
    <property type="nucleotide sequence ID" value="NZ_MOEC01000018.1"/>
</dbReference>
<organism evidence="2 3">
    <name type="scientific">Brucella cytisi</name>
    <dbReference type="NCBI Taxonomy" id="407152"/>
    <lineage>
        <taxon>Bacteria</taxon>
        <taxon>Pseudomonadati</taxon>
        <taxon>Pseudomonadota</taxon>
        <taxon>Alphaproteobacteria</taxon>
        <taxon>Hyphomicrobiales</taxon>
        <taxon>Brucellaceae</taxon>
        <taxon>Brucella/Ochrobactrum group</taxon>
        <taxon>Brucella</taxon>
    </lineage>
</organism>
<dbReference type="AlphaFoldDB" id="A0A1J6HH30"/>
<dbReference type="Pfam" id="PF01613">
    <property type="entry name" value="Flavin_Reduct"/>
    <property type="match status" value="1"/>
</dbReference>
<protein>
    <submittedName>
        <fullName evidence="2">Flavin reductase</fullName>
    </submittedName>
</protein>
<keyword evidence="3" id="KW-1185">Reference proteome</keyword>
<evidence type="ECO:0000313" key="3">
    <source>
        <dbReference type="Proteomes" id="UP000182985"/>
    </source>
</evidence>
<dbReference type="PANTHER" id="PTHR43812:SF2">
    <property type="entry name" value="FLAVIN REDUCTASE LIKE DOMAIN-CONTAINING PROTEIN"/>
    <property type="match status" value="1"/>
</dbReference>
<dbReference type="Proteomes" id="UP000182985">
    <property type="component" value="Unassembled WGS sequence"/>
</dbReference>
<evidence type="ECO:0000259" key="1">
    <source>
        <dbReference type="SMART" id="SM00903"/>
    </source>
</evidence>
<comment type="caution">
    <text evidence="2">The sequence shown here is derived from an EMBL/GenBank/DDBJ whole genome shotgun (WGS) entry which is preliminary data.</text>
</comment>
<dbReference type="EMBL" id="MOEC01000018">
    <property type="protein sequence ID" value="OIS92301.1"/>
    <property type="molecule type" value="Genomic_DNA"/>
</dbReference>
<dbReference type="PANTHER" id="PTHR43812">
    <property type="entry name" value="BLR2425 PROTEIN"/>
    <property type="match status" value="1"/>
</dbReference>
<dbReference type="GO" id="GO:0016646">
    <property type="term" value="F:oxidoreductase activity, acting on the CH-NH group of donors, NAD or NADP as acceptor"/>
    <property type="evidence" value="ECO:0007669"/>
    <property type="project" value="UniProtKB-ARBA"/>
</dbReference>
<dbReference type="OrthoDB" id="9783347at2"/>
<dbReference type="InterPro" id="IPR002563">
    <property type="entry name" value="Flavin_Rdtase-like_dom"/>
</dbReference>
<dbReference type="InterPro" id="IPR012349">
    <property type="entry name" value="Split_barrel_FMN-bd"/>
</dbReference>
<dbReference type="Gene3D" id="2.30.110.10">
    <property type="entry name" value="Electron Transport, Fmn-binding Protein, Chain A"/>
    <property type="match status" value="1"/>
</dbReference>
<proteinExistence type="predicted"/>
<dbReference type="GO" id="GO:0010181">
    <property type="term" value="F:FMN binding"/>
    <property type="evidence" value="ECO:0007669"/>
    <property type="project" value="InterPro"/>
</dbReference>
<evidence type="ECO:0000313" key="2">
    <source>
        <dbReference type="EMBL" id="OIS92301.1"/>
    </source>
</evidence>
<dbReference type="SMART" id="SM00903">
    <property type="entry name" value="Flavin_Reduct"/>
    <property type="match status" value="1"/>
</dbReference>
<feature type="domain" description="Flavin reductase like" evidence="1">
    <location>
        <begin position="18"/>
        <end position="170"/>
    </location>
</feature>
<name>A0A1J6HH30_9HYPH</name>
<accession>A0A1J6HH30</accession>
<sequence>MFYEPREGHPLPHNPFKAIVAPRPIGWIGTKSKEGAVNLAPYSFFNAICDTPPMVMFSSSGVKDSVSFIEETGEFTANLVSDHLRTQMNASSVDAPRGISEFEYAELTQTSSRLIASPRVKEAYAALECVAVEIKRLQDKEGGPTGNYMVIGEVVGVHIDEQVLTNGLIDIAKARPVSRLGYMEFATTESVYQMFRPKWKDVKQAD</sequence>